<evidence type="ECO:0000256" key="1">
    <source>
        <dbReference type="SAM" id="MobiDB-lite"/>
    </source>
</evidence>
<dbReference type="AlphaFoldDB" id="A0A9W9IAV9"/>
<reference evidence="2" key="1">
    <citation type="submission" date="2022-11" db="EMBL/GenBank/DDBJ databases">
        <authorList>
            <person name="Petersen C."/>
        </authorList>
    </citation>
    <scope>NUCLEOTIDE SEQUENCE</scope>
    <source>
        <strain evidence="2">IBT 26290</strain>
    </source>
</reference>
<dbReference type="RefSeq" id="XP_056545797.1">
    <property type="nucleotide sequence ID" value="XM_056682191.1"/>
</dbReference>
<reference evidence="2" key="2">
    <citation type="journal article" date="2023" name="IMA Fungus">
        <title>Comparative genomic study of the Penicillium genus elucidates a diverse pangenome and 15 lateral gene transfer events.</title>
        <authorList>
            <person name="Petersen C."/>
            <person name="Sorensen T."/>
            <person name="Nielsen M.R."/>
            <person name="Sondergaard T.E."/>
            <person name="Sorensen J.L."/>
            <person name="Fitzpatrick D.A."/>
            <person name="Frisvad J.C."/>
            <person name="Nielsen K.L."/>
        </authorList>
    </citation>
    <scope>NUCLEOTIDE SEQUENCE</scope>
    <source>
        <strain evidence="2">IBT 26290</strain>
    </source>
</reference>
<dbReference type="Proteomes" id="UP001149163">
    <property type="component" value="Unassembled WGS sequence"/>
</dbReference>
<evidence type="ECO:0000313" key="3">
    <source>
        <dbReference type="Proteomes" id="UP001149163"/>
    </source>
</evidence>
<feature type="region of interest" description="Disordered" evidence="1">
    <location>
        <begin position="31"/>
        <end position="54"/>
    </location>
</feature>
<proteinExistence type="predicted"/>
<keyword evidence="3" id="KW-1185">Reference proteome</keyword>
<gene>
    <name evidence="2" type="ORF">N7482_000066</name>
</gene>
<comment type="caution">
    <text evidence="2">The sequence shown here is derived from an EMBL/GenBank/DDBJ whole genome shotgun (WGS) entry which is preliminary data.</text>
</comment>
<sequence>MSSDALDGPSIPDIELPRIVQSTVATVAGGDCDSRSWGNEEITSSAGSSGSSANAARIACTIPEEAKHVVPPRADIKRDR</sequence>
<organism evidence="2 3">
    <name type="scientific">Penicillium canariense</name>
    <dbReference type="NCBI Taxonomy" id="189055"/>
    <lineage>
        <taxon>Eukaryota</taxon>
        <taxon>Fungi</taxon>
        <taxon>Dikarya</taxon>
        <taxon>Ascomycota</taxon>
        <taxon>Pezizomycotina</taxon>
        <taxon>Eurotiomycetes</taxon>
        <taxon>Eurotiomycetidae</taxon>
        <taxon>Eurotiales</taxon>
        <taxon>Aspergillaceae</taxon>
        <taxon>Penicillium</taxon>
    </lineage>
</organism>
<evidence type="ECO:0000313" key="2">
    <source>
        <dbReference type="EMBL" id="KAJ5174189.1"/>
    </source>
</evidence>
<accession>A0A9W9IAV9</accession>
<feature type="compositionally biased region" description="Low complexity" evidence="1">
    <location>
        <begin position="44"/>
        <end position="54"/>
    </location>
</feature>
<dbReference type="GeneID" id="81421367"/>
<protein>
    <submittedName>
        <fullName evidence="2">Uncharacterized protein</fullName>
    </submittedName>
</protein>
<name>A0A9W9IAV9_9EURO</name>
<dbReference type="EMBL" id="JAPQKN010000001">
    <property type="protein sequence ID" value="KAJ5174189.1"/>
    <property type="molecule type" value="Genomic_DNA"/>
</dbReference>